<evidence type="ECO:0000313" key="6">
    <source>
        <dbReference type="Proteomes" id="UP000594195"/>
    </source>
</evidence>
<dbReference type="AlphaFoldDB" id="A0A7M2Y484"/>
<accession>A0A7M2Y484</accession>
<evidence type="ECO:0000256" key="2">
    <source>
        <dbReference type="PROSITE-ProRule" id="PRU00335"/>
    </source>
</evidence>
<dbReference type="InterPro" id="IPR009057">
    <property type="entry name" value="Homeodomain-like_sf"/>
</dbReference>
<dbReference type="PRINTS" id="PR00455">
    <property type="entry name" value="HTHTETR"/>
</dbReference>
<dbReference type="PANTHER" id="PTHR43479:SF11">
    <property type="entry name" value="ACREF_ENVCD OPERON REPRESSOR-RELATED"/>
    <property type="match status" value="1"/>
</dbReference>
<evidence type="ECO:0000313" key="5">
    <source>
        <dbReference type="EMBL" id="QOW09037.1"/>
    </source>
</evidence>
<gene>
    <name evidence="5" type="ORF">Q73A0000_01075</name>
</gene>
<evidence type="ECO:0000259" key="4">
    <source>
        <dbReference type="PROSITE" id="PS50977"/>
    </source>
</evidence>
<dbReference type="SUPFAM" id="SSF46689">
    <property type="entry name" value="Homeodomain-like"/>
    <property type="match status" value="1"/>
</dbReference>
<protein>
    <submittedName>
        <fullName evidence="5">TetR/AcrR family transcriptional regulator</fullName>
    </submittedName>
</protein>
<dbReference type="PANTHER" id="PTHR43479">
    <property type="entry name" value="ACREF/ENVCD OPERON REPRESSOR-RELATED"/>
    <property type="match status" value="1"/>
</dbReference>
<keyword evidence="1 2" id="KW-0238">DNA-binding</keyword>
<reference evidence="5 6" key="1">
    <citation type="submission" date="2019-05" db="EMBL/GenBank/DDBJ databases">
        <title>Chryseobacterium sp. isolated from King George Island, maritime Antarctica.</title>
        <authorList>
            <person name="Peng X."/>
        </authorList>
    </citation>
    <scope>NUCLEOTIDE SEQUENCE [LARGE SCALE GENOMIC DNA]</scope>
    <source>
        <strain evidence="5 6">7-3A</strain>
    </source>
</reference>
<evidence type="ECO:0000256" key="3">
    <source>
        <dbReference type="SAM" id="Coils"/>
    </source>
</evidence>
<dbReference type="InterPro" id="IPR050624">
    <property type="entry name" value="HTH-type_Tx_Regulator"/>
</dbReference>
<dbReference type="EMBL" id="CP040442">
    <property type="protein sequence ID" value="QOW09037.1"/>
    <property type="molecule type" value="Genomic_DNA"/>
</dbReference>
<dbReference type="RefSeq" id="WP_193812248.1">
    <property type="nucleotide sequence ID" value="NZ_CP040442.1"/>
</dbReference>
<name>A0A7M2Y484_9FLAO</name>
<dbReference type="Proteomes" id="UP000594195">
    <property type="component" value="Chromosome"/>
</dbReference>
<feature type="domain" description="HTH tetR-type" evidence="4">
    <location>
        <begin position="1"/>
        <end position="61"/>
    </location>
</feature>
<dbReference type="Pfam" id="PF00440">
    <property type="entry name" value="TetR_N"/>
    <property type="match status" value="1"/>
</dbReference>
<proteinExistence type="predicted"/>
<dbReference type="KEGG" id="kfa:Q73A0000_01075"/>
<dbReference type="Gene3D" id="1.10.10.60">
    <property type="entry name" value="Homeodomain-like"/>
    <property type="match status" value="1"/>
</dbReference>
<dbReference type="PROSITE" id="PS50977">
    <property type="entry name" value="HTH_TETR_2"/>
    <property type="match status" value="1"/>
</dbReference>
<evidence type="ECO:0000256" key="1">
    <source>
        <dbReference type="ARBA" id="ARBA00023125"/>
    </source>
</evidence>
<keyword evidence="6" id="KW-1185">Reference proteome</keyword>
<dbReference type="Gene3D" id="1.10.357.10">
    <property type="entry name" value="Tetracycline Repressor, domain 2"/>
    <property type="match status" value="1"/>
</dbReference>
<dbReference type="GO" id="GO:0003677">
    <property type="term" value="F:DNA binding"/>
    <property type="evidence" value="ECO:0007669"/>
    <property type="project" value="UniProtKB-UniRule"/>
</dbReference>
<dbReference type="InterPro" id="IPR001647">
    <property type="entry name" value="HTH_TetR"/>
</dbReference>
<feature type="coiled-coil region" evidence="3">
    <location>
        <begin position="40"/>
        <end position="78"/>
    </location>
</feature>
<feature type="DNA-binding region" description="H-T-H motif" evidence="2">
    <location>
        <begin position="24"/>
        <end position="43"/>
    </location>
</feature>
<organism evidence="5 6">
    <name type="scientific">Kaistella flava</name>
    <name type="common">ex Peng et al. 2021</name>
    <dbReference type="NCBI Taxonomy" id="2038776"/>
    <lineage>
        <taxon>Bacteria</taxon>
        <taxon>Pseudomonadati</taxon>
        <taxon>Bacteroidota</taxon>
        <taxon>Flavobacteriia</taxon>
        <taxon>Flavobacteriales</taxon>
        <taxon>Weeksellaceae</taxon>
        <taxon>Chryseobacterium group</taxon>
        <taxon>Kaistella</taxon>
    </lineage>
</organism>
<keyword evidence="3" id="KW-0175">Coiled coil</keyword>
<sequence>MEEKTIFLSKAAELFIENGAKTVTMDEIAKEFGISKKTLYQKYKNKEELLEEVLKHKLDEVIDRLQYLDDNVENAVERMICRDEEIDKVSHSNNNILIRQLLKYYPAIFHKHMLNFSAKFAEVLVHNIEKGRQQGLYREDFNPEIYAKIFFQLVMSYDSSPFFDTEVIEREYFMQEALMLYINAITNEKGKEVLKNLQQK</sequence>